<feature type="region of interest" description="Disordered" evidence="1">
    <location>
        <begin position="88"/>
        <end position="120"/>
    </location>
</feature>
<comment type="caution">
    <text evidence="2">The sequence shown here is derived from an EMBL/GenBank/DDBJ whole genome shotgun (WGS) entry which is preliminary data.</text>
</comment>
<accession>A0AAP2DZH3</accession>
<evidence type="ECO:0000256" key="1">
    <source>
        <dbReference type="SAM" id="MobiDB-lite"/>
    </source>
</evidence>
<sequence>MEIKGTVIQLLQMQTGMGKKGPWKKQEFIIETQAQYPKKVCLSAWGDKVDQYKLVVGDVVNVSVDLESREYNGRWYTEARAWKLDKVGAGSSQGARGNDFPPPGDEPFASDSQASDDLPF</sequence>
<dbReference type="Pfam" id="PF11325">
    <property type="entry name" value="DUF3127"/>
    <property type="match status" value="1"/>
</dbReference>
<feature type="compositionally biased region" description="Polar residues" evidence="1">
    <location>
        <begin position="110"/>
        <end position="120"/>
    </location>
</feature>
<dbReference type="AlphaFoldDB" id="A0AAP2DZH3"/>
<dbReference type="InterPro" id="IPR021474">
    <property type="entry name" value="DUF3127"/>
</dbReference>
<dbReference type="EMBL" id="JAHESE010000009">
    <property type="protein sequence ID" value="MBT1708917.1"/>
    <property type="molecule type" value="Genomic_DNA"/>
</dbReference>
<evidence type="ECO:0000313" key="3">
    <source>
        <dbReference type="Proteomes" id="UP001319080"/>
    </source>
</evidence>
<organism evidence="2 3">
    <name type="scientific">Dawidia cretensis</name>
    <dbReference type="NCBI Taxonomy" id="2782350"/>
    <lineage>
        <taxon>Bacteria</taxon>
        <taxon>Pseudomonadati</taxon>
        <taxon>Bacteroidota</taxon>
        <taxon>Cytophagia</taxon>
        <taxon>Cytophagales</taxon>
        <taxon>Chryseotaleaceae</taxon>
        <taxon>Dawidia</taxon>
    </lineage>
</organism>
<dbReference type="RefSeq" id="WP_254084503.1">
    <property type="nucleotide sequence ID" value="NZ_JAHESE010000009.1"/>
</dbReference>
<proteinExistence type="predicted"/>
<keyword evidence="3" id="KW-1185">Reference proteome</keyword>
<name>A0AAP2DZH3_9BACT</name>
<protein>
    <submittedName>
        <fullName evidence="2">DUF3127 domain-containing protein</fullName>
    </submittedName>
</protein>
<gene>
    <name evidence="2" type="ORF">KK062_11820</name>
</gene>
<dbReference type="Proteomes" id="UP001319080">
    <property type="component" value="Unassembled WGS sequence"/>
</dbReference>
<reference evidence="2 3" key="1">
    <citation type="submission" date="2021-05" db="EMBL/GenBank/DDBJ databases">
        <title>A Polyphasic approach of four new species of the genus Ohtaekwangia: Ohtaekwangia histidinii sp. nov., Ohtaekwangia cretensis sp. nov., Ohtaekwangia indiensis sp. nov., Ohtaekwangia reichenbachii sp. nov. from diverse environment.</title>
        <authorList>
            <person name="Octaviana S."/>
        </authorList>
    </citation>
    <scope>NUCLEOTIDE SEQUENCE [LARGE SCALE GENOMIC DNA]</scope>
    <source>
        <strain evidence="2 3">PWU5</strain>
    </source>
</reference>
<evidence type="ECO:0000313" key="2">
    <source>
        <dbReference type="EMBL" id="MBT1708917.1"/>
    </source>
</evidence>